<dbReference type="EMBL" id="FCOA02000014">
    <property type="protein sequence ID" value="SAK73266.1"/>
    <property type="molecule type" value="Genomic_DNA"/>
</dbReference>
<accession>A0A158BU99</accession>
<dbReference type="PANTHER" id="PTHR43437">
    <property type="entry name" value="HYDROXYACYL-THIOESTER DEHYDRATASE TYPE 2, MITOCHONDRIAL-RELATED"/>
    <property type="match status" value="1"/>
</dbReference>
<protein>
    <submittedName>
        <fullName evidence="2">Bifunctional enoyl-CoA hydratase/phosphate acetyltransferase</fullName>
    </submittedName>
</protein>
<dbReference type="InterPro" id="IPR003965">
    <property type="entry name" value="Fatty_acid_synthase"/>
</dbReference>
<dbReference type="Proteomes" id="UP000054851">
    <property type="component" value="Unassembled WGS sequence"/>
</dbReference>
<name>A0A158BU99_9BURK</name>
<dbReference type="InterPro" id="IPR050965">
    <property type="entry name" value="UPF0336/Enoyl-CoA_hydratase"/>
</dbReference>
<dbReference type="GO" id="GO:0004312">
    <property type="term" value="F:fatty acid synthase activity"/>
    <property type="evidence" value="ECO:0007669"/>
    <property type="project" value="InterPro"/>
</dbReference>
<dbReference type="RefSeq" id="WP_061169351.1">
    <property type="nucleotide sequence ID" value="NZ_FCOA02000014.1"/>
</dbReference>
<dbReference type="Pfam" id="PF01575">
    <property type="entry name" value="MaoC_dehydratas"/>
    <property type="match status" value="1"/>
</dbReference>
<dbReference type="Gene3D" id="3.10.129.10">
    <property type="entry name" value="Hotdog Thioesterase"/>
    <property type="match status" value="1"/>
</dbReference>
<dbReference type="SUPFAM" id="SSF54637">
    <property type="entry name" value="Thioesterase/thiol ester dehydrase-isomerase"/>
    <property type="match status" value="1"/>
</dbReference>
<dbReference type="AlphaFoldDB" id="A0A158BU99"/>
<dbReference type="STRING" id="1777140.AWB79_04207"/>
<feature type="domain" description="MaoC-like" evidence="1">
    <location>
        <begin position="27"/>
        <end position="127"/>
    </location>
</feature>
<dbReference type="InterPro" id="IPR029069">
    <property type="entry name" value="HotDog_dom_sf"/>
</dbReference>
<dbReference type="GO" id="GO:0019171">
    <property type="term" value="F:(3R)-hydroxyacyl-[acyl-carrier-protein] dehydratase activity"/>
    <property type="evidence" value="ECO:0007669"/>
    <property type="project" value="TreeGrafter"/>
</dbReference>
<dbReference type="GO" id="GO:0005835">
    <property type="term" value="C:fatty acid synthase complex"/>
    <property type="evidence" value="ECO:0007669"/>
    <property type="project" value="InterPro"/>
</dbReference>
<sequence length="157" mass="16915">MNANTPNLPGLLRFDDVDIGRTQTIVHTVTEAEVDAFGRLSGDLNPLHMENAFAERSPFGRRVVHGLLTAALVSAAHTELTGPGFAYVGQELRFLGPVYIGDTVTINVCVVEKKPAKHILVMDTTVRNQQGRVVLSGLSALKELRFDNAVVARPAAA</sequence>
<dbReference type="PANTHER" id="PTHR43437:SF3">
    <property type="entry name" value="HYDROXYACYL-THIOESTER DEHYDRATASE TYPE 2, MITOCHONDRIAL"/>
    <property type="match status" value="1"/>
</dbReference>
<dbReference type="InterPro" id="IPR002539">
    <property type="entry name" value="MaoC-like_dom"/>
</dbReference>
<keyword evidence="3" id="KW-1185">Reference proteome</keyword>
<dbReference type="PRINTS" id="PR01483">
    <property type="entry name" value="FASYNTHASE"/>
</dbReference>
<comment type="caution">
    <text evidence="2">The sequence shown here is derived from an EMBL/GenBank/DDBJ whole genome shotgun (WGS) entry which is preliminary data.</text>
</comment>
<evidence type="ECO:0000313" key="2">
    <source>
        <dbReference type="EMBL" id="SAK73266.1"/>
    </source>
</evidence>
<dbReference type="CDD" id="cd03449">
    <property type="entry name" value="R_hydratase"/>
    <property type="match status" value="1"/>
</dbReference>
<reference evidence="2" key="1">
    <citation type="submission" date="2016-01" db="EMBL/GenBank/DDBJ databases">
        <authorList>
            <person name="Peeters C."/>
        </authorList>
    </citation>
    <scope>NUCLEOTIDE SEQUENCE</scope>
    <source>
        <strain evidence="2">LMG 29322</strain>
    </source>
</reference>
<proteinExistence type="predicted"/>
<evidence type="ECO:0000313" key="3">
    <source>
        <dbReference type="Proteomes" id="UP000054851"/>
    </source>
</evidence>
<evidence type="ECO:0000259" key="1">
    <source>
        <dbReference type="Pfam" id="PF01575"/>
    </source>
</evidence>
<gene>
    <name evidence="2" type="ORF">AWB79_04207</name>
</gene>
<organism evidence="2 3">
    <name type="scientific">Caballeronia hypogeia</name>
    <dbReference type="NCBI Taxonomy" id="1777140"/>
    <lineage>
        <taxon>Bacteria</taxon>
        <taxon>Pseudomonadati</taxon>
        <taxon>Pseudomonadota</taxon>
        <taxon>Betaproteobacteria</taxon>
        <taxon>Burkholderiales</taxon>
        <taxon>Burkholderiaceae</taxon>
        <taxon>Caballeronia</taxon>
    </lineage>
</organism>
<dbReference type="GO" id="GO:0006633">
    <property type="term" value="P:fatty acid biosynthetic process"/>
    <property type="evidence" value="ECO:0007669"/>
    <property type="project" value="InterPro"/>
</dbReference>
<dbReference type="OrthoDB" id="9800237at2"/>